<sequence>MKVTADYHTHTIYSHGKGTIRDNVVAAINKGLKRIVIADHGPGHLTYGVSRKGLKKMRQEIDALKEEFKDIEILLGVEANIINLNGDLDVDDDVLKTIDILLAGFHNGAMFSTLKDWNEIFIKNKISRMLPIWRDECRINNTIAVVKALRKYNIAILTHPGAKMDIDTREVAKVAAETDTLLEINSSHGFLNVDYVKIAMKEKVKFVINSDAHKPSDVGNVDNGIAIALRAGLPFDRIVNIEE</sequence>
<dbReference type="GO" id="GO:0005829">
    <property type="term" value="C:cytosol"/>
    <property type="evidence" value="ECO:0007669"/>
    <property type="project" value="TreeGrafter"/>
</dbReference>
<evidence type="ECO:0000313" key="2">
    <source>
        <dbReference type="EMBL" id="KRQ87097.1"/>
    </source>
</evidence>
<keyword evidence="2" id="KW-0540">Nuclease</keyword>
<dbReference type="STRING" id="908809.ABG79_00895"/>
<dbReference type="PANTHER" id="PTHR36928:SF1">
    <property type="entry name" value="PHOSPHATASE YCDX-RELATED"/>
    <property type="match status" value="1"/>
</dbReference>
<evidence type="ECO:0000313" key="3">
    <source>
        <dbReference type="Proteomes" id="UP000052015"/>
    </source>
</evidence>
<dbReference type="InterPro" id="IPR003141">
    <property type="entry name" value="Pol/His_phosphatase_N"/>
</dbReference>
<dbReference type="AlphaFoldDB" id="A0A0R3JU75"/>
<dbReference type="InterPro" id="IPR050243">
    <property type="entry name" value="PHP_phosphatase"/>
</dbReference>
<keyword evidence="2" id="KW-0269">Exonuclease</keyword>
<dbReference type="Proteomes" id="UP000052015">
    <property type="component" value="Unassembled WGS sequence"/>
</dbReference>
<feature type="domain" description="Polymerase/histidinol phosphatase N-terminal" evidence="1">
    <location>
        <begin position="5"/>
        <end position="83"/>
    </location>
</feature>
<dbReference type="InterPro" id="IPR004013">
    <property type="entry name" value="PHP_dom"/>
</dbReference>
<accession>A0A0R3JU75</accession>
<dbReference type="Gene3D" id="3.20.20.140">
    <property type="entry name" value="Metal-dependent hydrolases"/>
    <property type="match status" value="1"/>
</dbReference>
<keyword evidence="3" id="KW-1185">Reference proteome</keyword>
<dbReference type="RefSeq" id="WP_057977553.1">
    <property type="nucleotide sequence ID" value="NZ_LKHP01000004.1"/>
</dbReference>
<dbReference type="GO" id="GO:0004527">
    <property type="term" value="F:exonuclease activity"/>
    <property type="evidence" value="ECO:0007669"/>
    <property type="project" value="UniProtKB-KW"/>
</dbReference>
<dbReference type="EMBL" id="LKHP01000004">
    <property type="protein sequence ID" value="KRQ87097.1"/>
    <property type="molecule type" value="Genomic_DNA"/>
</dbReference>
<organism evidence="2 3">
    <name type="scientific">Caloramator mitchellensis</name>
    <dbReference type="NCBI Taxonomy" id="908809"/>
    <lineage>
        <taxon>Bacteria</taxon>
        <taxon>Bacillati</taxon>
        <taxon>Bacillota</taxon>
        <taxon>Clostridia</taxon>
        <taxon>Eubacteriales</taxon>
        <taxon>Clostridiaceae</taxon>
        <taxon>Caloramator</taxon>
    </lineage>
</organism>
<dbReference type="SMART" id="SM00481">
    <property type="entry name" value="POLIIIAc"/>
    <property type="match status" value="1"/>
</dbReference>
<dbReference type="PANTHER" id="PTHR36928">
    <property type="entry name" value="PHOSPHATASE YCDX-RELATED"/>
    <property type="match status" value="1"/>
</dbReference>
<dbReference type="Pfam" id="PF02811">
    <property type="entry name" value="PHP"/>
    <property type="match status" value="1"/>
</dbReference>
<dbReference type="SUPFAM" id="SSF89550">
    <property type="entry name" value="PHP domain-like"/>
    <property type="match status" value="1"/>
</dbReference>
<dbReference type="GO" id="GO:0042578">
    <property type="term" value="F:phosphoric ester hydrolase activity"/>
    <property type="evidence" value="ECO:0007669"/>
    <property type="project" value="TreeGrafter"/>
</dbReference>
<name>A0A0R3JU75_CALMK</name>
<reference evidence="2 3" key="1">
    <citation type="submission" date="2015-09" db="EMBL/GenBank/DDBJ databases">
        <title>Draft genome sequence of a Caloramator mitchellensis, a moderate thermophile from the Great Artesian Basin of Australia.</title>
        <authorList>
            <person name="Patel B.K."/>
        </authorList>
    </citation>
    <scope>NUCLEOTIDE SEQUENCE [LARGE SCALE GENOMIC DNA]</scope>
    <source>
        <strain evidence="2 3">VF08</strain>
    </source>
</reference>
<gene>
    <name evidence="2" type="primary">polX</name>
    <name evidence="2" type="ORF">ABG79_00895</name>
</gene>
<protein>
    <submittedName>
        <fullName evidence="2">DNA polymerase/3'-5' exonuclease PolX</fullName>
    </submittedName>
</protein>
<dbReference type="PATRIC" id="fig|908809.3.peg.905"/>
<dbReference type="InterPro" id="IPR016195">
    <property type="entry name" value="Pol/histidinol_Pase-like"/>
</dbReference>
<evidence type="ECO:0000259" key="1">
    <source>
        <dbReference type="SMART" id="SM00481"/>
    </source>
</evidence>
<dbReference type="OrthoDB" id="9808747at2"/>
<keyword evidence="2" id="KW-0378">Hydrolase</keyword>
<dbReference type="GO" id="GO:0008270">
    <property type="term" value="F:zinc ion binding"/>
    <property type="evidence" value="ECO:0007669"/>
    <property type="project" value="TreeGrafter"/>
</dbReference>
<comment type="caution">
    <text evidence="2">The sequence shown here is derived from an EMBL/GenBank/DDBJ whole genome shotgun (WGS) entry which is preliminary data.</text>
</comment>
<proteinExistence type="predicted"/>